<name>A0A2J7R1Q9_9NEOP</name>
<evidence type="ECO:0000313" key="4">
    <source>
        <dbReference type="Proteomes" id="UP000235965"/>
    </source>
</evidence>
<dbReference type="GO" id="GO:0019005">
    <property type="term" value="C:SCF ubiquitin ligase complex"/>
    <property type="evidence" value="ECO:0007669"/>
    <property type="project" value="TreeGrafter"/>
</dbReference>
<dbReference type="STRING" id="105785.A0A2J7R1Q9"/>
<accession>A0A2J7R1Q9</accession>
<dbReference type="Pfam" id="PF12937">
    <property type="entry name" value="F-box-like"/>
    <property type="match status" value="1"/>
</dbReference>
<dbReference type="Proteomes" id="UP000235965">
    <property type="component" value="Unassembled WGS sequence"/>
</dbReference>
<dbReference type="Gene3D" id="3.80.10.10">
    <property type="entry name" value="Ribonuclease Inhibitor"/>
    <property type="match status" value="2"/>
</dbReference>
<dbReference type="SUPFAM" id="SSF52047">
    <property type="entry name" value="RNI-like"/>
    <property type="match status" value="1"/>
</dbReference>
<evidence type="ECO:0000256" key="1">
    <source>
        <dbReference type="ARBA" id="ARBA00022786"/>
    </source>
</evidence>
<dbReference type="PROSITE" id="PS50181">
    <property type="entry name" value="FBOX"/>
    <property type="match status" value="1"/>
</dbReference>
<proteinExistence type="predicted"/>
<gene>
    <name evidence="3" type="ORF">B7P43_G03777</name>
</gene>
<evidence type="ECO:0000313" key="3">
    <source>
        <dbReference type="EMBL" id="PNF34765.1"/>
    </source>
</evidence>
<dbReference type="GO" id="GO:0031146">
    <property type="term" value="P:SCF-dependent proteasomal ubiquitin-dependent protein catabolic process"/>
    <property type="evidence" value="ECO:0007669"/>
    <property type="project" value="TreeGrafter"/>
</dbReference>
<organism evidence="3 4">
    <name type="scientific">Cryptotermes secundus</name>
    <dbReference type="NCBI Taxonomy" id="105785"/>
    <lineage>
        <taxon>Eukaryota</taxon>
        <taxon>Metazoa</taxon>
        <taxon>Ecdysozoa</taxon>
        <taxon>Arthropoda</taxon>
        <taxon>Hexapoda</taxon>
        <taxon>Insecta</taxon>
        <taxon>Pterygota</taxon>
        <taxon>Neoptera</taxon>
        <taxon>Polyneoptera</taxon>
        <taxon>Dictyoptera</taxon>
        <taxon>Blattodea</taxon>
        <taxon>Blattoidea</taxon>
        <taxon>Termitoidae</taxon>
        <taxon>Kalotermitidae</taxon>
        <taxon>Cryptotermitinae</taxon>
        <taxon>Cryptotermes</taxon>
    </lineage>
</organism>
<evidence type="ECO:0000259" key="2">
    <source>
        <dbReference type="PROSITE" id="PS50181"/>
    </source>
</evidence>
<dbReference type="PANTHER" id="PTHR13318">
    <property type="entry name" value="PARTNER OF PAIRED, ISOFORM B-RELATED"/>
    <property type="match status" value="1"/>
</dbReference>
<reference evidence="3 4" key="1">
    <citation type="submission" date="2017-12" db="EMBL/GenBank/DDBJ databases">
        <title>Hemimetabolous genomes reveal molecular basis of termite eusociality.</title>
        <authorList>
            <person name="Harrison M.C."/>
            <person name="Jongepier E."/>
            <person name="Robertson H.M."/>
            <person name="Arning N."/>
            <person name="Bitard-Feildel T."/>
            <person name="Chao H."/>
            <person name="Childers C.P."/>
            <person name="Dinh H."/>
            <person name="Doddapaneni H."/>
            <person name="Dugan S."/>
            <person name="Gowin J."/>
            <person name="Greiner C."/>
            <person name="Han Y."/>
            <person name="Hu H."/>
            <person name="Hughes D.S.T."/>
            <person name="Huylmans A.-K."/>
            <person name="Kemena C."/>
            <person name="Kremer L.P.M."/>
            <person name="Lee S.L."/>
            <person name="Lopez-Ezquerra A."/>
            <person name="Mallet L."/>
            <person name="Monroy-Kuhn J.M."/>
            <person name="Moser A."/>
            <person name="Murali S.C."/>
            <person name="Muzny D.M."/>
            <person name="Otani S."/>
            <person name="Piulachs M.-D."/>
            <person name="Poelchau M."/>
            <person name="Qu J."/>
            <person name="Schaub F."/>
            <person name="Wada-Katsumata A."/>
            <person name="Worley K.C."/>
            <person name="Xie Q."/>
            <person name="Ylla G."/>
            <person name="Poulsen M."/>
            <person name="Gibbs R.A."/>
            <person name="Schal C."/>
            <person name="Richards S."/>
            <person name="Belles X."/>
            <person name="Korb J."/>
            <person name="Bornberg-Bauer E."/>
        </authorList>
    </citation>
    <scope>NUCLEOTIDE SEQUENCE [LARGE SCALE GENOMIC DNA]</scope>
    <source>
        <tissue evidence="3">Whole body</tissue>
    </source>
</reference>
<feature type="domain" description="F-box" evidence="2">
    <location>
        <begin position="1"/>
        <end position="48"/>
    </location>
</feature>
<sequence length="452" mass="51992">MTTIDDLPDELLLEIFEYLPAENLSMTVPLVSARWGALSQRISLWKHLTFTPPISMSDEEVADALQTMPHLKSFRLQHGDSIDYIVKTLCEHCPEIRHIVMERKRGPSIGKLFSIVLRYKYIECIDVYIPGILFHIDYTKFYGSERVRPVTLIIYNAVSADLLEATYGKVRGEGCIYINASHDEMKQLLTAREYILKYLTFSSGIIKSREMSMICKCKQLVRLFLYIDGSDVTVLDLNLLTELQNLECFQLCIAHRMEILETLVTGRKMLRLLKMEIVSKGSVPNESLAMMFELCPNLQHLKVHTSDLTDESFANISTCQLLKYIDVSFNKQLTDMSLRYIVNGCSGLKFLDVSSCSSMTEEIVNILSSLRHIEELRLDYQNFSAQCFRSIPTLIPNIYIISVRDCIHLGPTDFEEMTSNYPNVKWMKHRREHIPNGSVANWPSWTFGAFLF</sequence>
<dbReference type="SMART" id="SM00367">
    <property type="entry name" value="LRR_CC"/>
    <property type="match status" value="2"/>
</dbReference>
<keyword evidence="1" id="KW-0833">Ubl conjugation pathway</keyword>
<comment type="caution">
    <text evidence="3">The sequence shown here is derived from an EMBL/GenBank/DDBJ whole genome shotgun (WGS) entry which is preliminary data.</text>
</comment>
<dbReference type="InterPro" id="IPR036047">
    <property type="entry name" value="F-box-like_dom_sf"/>
</dbReference>
<protein>
    <recommendedName>
        <fullName evidence="2">F-box domain-containing protein</fullName>
    </recommendedName>
</protein>
<dbReference type="InterPro" id="IPR006553">
    <property type="entry name" value="Leu-rich_rpt_Cys-con_subtyp"/>
</dbReference>
<dbReference type="AlphaFoldDB" id="A0A2J7R1Q9"/>
<keyword evidence="4" id="KW-1185">Reference proteome</keyword>
<dbReference type="OrthoDB" id="10257471at2759"/>
<dbReference type="EMBL" id="NEVH01008202">
    <property type="protein sequence ID" value="PNF34765.1"/>
    <property type="molecule type" value="Genomic_DNA"/>
</dbReference>
<dbReference type="SUPFAM" id="SSF81383">
    <property type="entry name" value="F-box domain"/>
    <property type="match status" value="1"/>
</dbReference>
<dbReference type="InParanoid" id="A0A2J7R1Q9"/>
<dbReference type="InterPro" id="IPR032675">
    <property type="entry name" value="LRR_dom_sf"/>
</dbReference>
<dbReference type="InterPro" id="IPR001810">
    <property type="entry name" value="F-box_dom"/>
</dbReference>